<dbReference type="OrthoDB" id="10249697at2759"/>
<evidence type="ECO:0000256" key="4">
    <source>
        <dbReference type="ARBA" id="ARBA00022741"/>
    </source>
</evidence>
<dbReference type="SUPFAM" id="SSF103365">
    <property type="entry name" value="Hypothetical protein PH1602"/>
    <property type="match status" value="2"/>
</dbReference>
<organism evidence="12 13">
    <name type="scientific">Sphaerosporella brunnea</name>
    <dbReference type="NCBI Taxonomy" id="1250544"/>
    <lineage>
        <taxon>Eukaryota</taxon>
        <taxon>Fungi</taxon>
        <taxon>Dikarya</taxon>
        <taxon>Ascomycota</taxon>
        <taxon>Pezizomycotina</taxon>
        <taxon>Pezizomycetes</taxon>
        <taxon>Pezizales</taxon>
        <taxon>Pyronemataceae</taxon>
        <taxon>Sphaerosporella</taxon>
    </lineage>
</organism>
<evidence type="ECO:0000313" key="12">
    <source>
        <dbReference type="EMBL" id="KAA8904189.1"/>
    </source>
</evidence>
<protein>
    <recommendedName>
        <fullName evidence="1">3'-phosphate/5'-hydroxy nucleic acid ligase</fullName>
        <ecNumber evidence="1">6.5.1.8</ecNumber>
    </recommendedName>
</protein>
<evidence type="ECO:0000256" key="6">
    <source>
        <dbReference type="ARBA" id="ARBA00023211"/>
    </source>
</evidence>
<evidence type="ECO:0000313" key="13">
    <source>
        <dbReference type="Proteomes" id="UP000326924"/>
    </source>
</evidence>
<evidence type="ECO:0000256" key="9">
    <source>
        <dbReference type="PIRSR" id="PIRSR601233-2"/>
    </source>
</evidence>
<evidence type="ECO:0000256" key="8">
    <source>
        <dbReference type="PIRSR" id="PIRSR601233-1"/>
    </source>
</evidence>
<keyword evidence="3 10" id="KW-0479">Metal-binding</keyword>
<reference evidence="12 13" key="1">
    <citation type="submission" date="2019-09" db="EMBL/GenBank/DDBJ databases">
        <title>Draft genome of the ectomycorrhizal ascomycete Sphaerosporella brunnea.</title>
        <authorList>
            <consortium name="DOE Joint Genome Institute"/>
            <person name="Benucci G.M."/>
            <person name="Marozzi G."/>
            <person name="Antonielli L."/>
            <person name="Sanchez S."/>
            <person name="Marco P."/>
            <person name="Wang X."/>
            <person name="Falini L.B."/>
            <person name="Barry K."/>
            <person name="Haridas S."/>
            <person name="Lipzen A."/>
            <person name="Labutti K."/>
            <person name="Grigoriev I.V."/>
            <person name="Murat C."/>
            <person name="Martin F."/>
            <person name="Albertini E."/>
            <person name="Donnini D."/>
            <person name="Bonito G."/>
        </authorList>
    </citation>
    <scope>NUCLEOTIDE SEQUENCE [LARGE SCALE GENOMIC DNA]</scope>
    <source>
        <strain evidence="12 13">Sb_GMNB300</strain>
    </source>
</reference>
<feature type="binding site" evidence="10">
    <location>
        <position position="351"/>
    </location>
    <ligand>
        <name>Mn(2+)</name>
        <dbReference type="ChEBI" id="CHEBI:29035"/>
        <label>2</label>
    </ligand>
</feature>
<keyword evidence="2 12" id="KW-0436">Ligase</keyword>
<feature type="binding site" evidence="9">
    <location>
        <begin position="351"/>
        <end position="352"/>
    </location>
    <ligand>
        <name>GMP</name>
        <dbReference type="ChEBI" id="CHEBI:58115"/>
    </ligand>
</feature>
<comment type="caution">
    <text evidence="12">The sequence shown here is derived from an EMBL/GenBank/DDBJ whole genome shotgun (WGS) entry which is preliminary data.</text>
</comment>
<feature type="binding site" evidence="9">
    <location>
        <begin position="228"/>
        <end position="232"/>
    </location>
    <ligand>
        <name>GMP</name>
        <dbReference type="ChEBI" id="CHEBI:58115"/>
    </ligand>
</feature>
<evidence type="ECO:0000256" key="1">
    <source>
        <dbReference type="ARBA" id="ARBA00012726"/>
    </source>
</evidence>
<evidence type="ECO:0000256" key="7">
    <source>
        <dbReference type="ARBA" id="ARBA00047746"/>
    </source>
</evidence>
<evidence type="ECO:0000256" key="10">
    <source>
        <dbReference type="PIRSR" id="PIRSR601233-3"/>
    </source>
</evidence>
<dbReference type="GO" id="GO:0005525">
    <property type="term" value="F:GTP binding"/>
    <property type="evidence" value="ECO:0007669"/>
    <property type="project" value="UniProtKB-KW"/>
</dbReference>
<dbReference type="PANTHER" id="PTHR11118">
    <property type="entry name" value="RNA-SPLICING LIGASE RTCB HOMOLOG"/>
    <property type="match status" value="1"/>
</dbReference>
<keyword evidence="6 10" id="KW-0464">Manganese</keyword>
<dbReference type="GO" id="GO:0003972">
    <property type="term" value="F:RNA ligase (ATP) activity"/>
    <property type="evidence" value="ECO:0007669"/>
    <property type="project" value="TreeGrafter"/>
</dbReference>
<comment type="catalytic activity">
    <reaction evidence="7">
        <text>a 3'-end 3'-phospho-ribonucleotide-RNA + a 5'-end dephospho-ribonucleoside-RNA + GTP = a ribonucleotidyl-ribonucleotide-RNA + GMP + diphosphate</text>
        <dbReference type="Rhea" id="RHEA:68076"/>
        <dbReference type="Rhea" id="RHEA-COMP:10463"/>
        <dbReference type="Rhea" id="RHEA-COMP:13936"/>
        <dbReference type="Rhea" id="RHEA-COMP:17355"/>
        <dbReference type="ChEBI" id="CHEBI:33019"/>
        <dbReference type="ChEBI" id="CHEBI:37565"/>
        <dbReference type="ChEBI" id="CHEBI:58115"/>
        <dbReference type="ChEBI" id="CHEBI:83062"/>
        <dbReference type="ChEBI" id="CHEBI:138284"/>
        <dbReference type="ChEBI" id="CHEBI:173118"/>
        <dbReference type="EC" id="6.5.1.8"/>
    </reaction>
</comment>
<gene>
    <name evidence="12" type="ORF">FN846DRAFT_919810</name>
</gene>
<dbReference type="GO" id="GO:0046872">
    <property type="term" value="F:metal ion binding"/>
    <property type="evidence" value="ECO:0007669"/>
    <property type="project" value="UniProtKB-KW"/>
</dbReference>
<dbReference type="PANTHER" id="PTHR11118:SF1">
    <property type="entry name" value="RNA-SPLICING LIGASE RTCB HOMOLOG"/>
    <property type="match status" value="1"/>
</dbReference>
<dbReference type="Proteomes" id="UP000326924">
    <property type="component" value="Unassembled WGS sequence"/>
</dbReference>
<dbReference type="Pfam" id="PF01139">
    <property type="entry name" value="RtcB"/>
    <property type="match status" value="3"/>
</dbReference>
<feature type="region of interest" description="Disordered" evidence="11">
    <location>
        <begin position="422"/>
        <end position="497"/>
    </location>
</feature>
<accession>A0A5J5EV44</accession>
<dbReference type="InterPro" id="IPR001233">
    <property type="entry name" value="RtcB"/>
</dbReference>
<dbReference type="AlphaFoldDB" id="A0A5J5EV44"/>
<dbReference type="InterPro" id="IPR036025">
    <property type="entry name" value="RtcB-like_sf"/>
</dbReference>
<dbReference type="EC" id="6.5.1.8" evidence="1"/>
<dbReference type="GO" id="GO:0170057">
    <property type="term" value="F:RNA ligase (GTP) activity"/>
    <property type="evidence" value="ECO:0007669"/>
    <property type="project" value="UniProtKB-EC"/>
</dbReference>
<dbReference type="GO" id="GO:0006396">
    <property type="term" value="P:RNA processing"/>
    <property type="evidence" value="ECO:0007669"/>
    <property type="project" value="InterPro"/>
</dbReference>
<feature type="compositionally biased region" description="Gly residues" evidence="11">
    <location>
        <begin position="473"/>
        <end position="482"/>
    </location>
</feature>
<evidence type="ECO:0000256" key="2">
    <source>
        <dbReference type="ARBA" id="ARBA00022598"/>
    </source>
</evidence>
<feature type="binding site" evidence="10">
    <location>
        <position position="252"/>
    </location>
    <ligand>
        <name>Mn(2+)</name>
        <dbReference type="ChEBI" id="CHEBI:29035"/>
        <label>2</label>
    </ligand>
</feature>
<evidence type="ECO:0000256" key="5">
    <source>
        <dbReference type="ARBA" id="ARBA00023134"/>
    </source>
</evidence>
<dbReference type="Gene3D" id="3.90.1860.10">
    <property type="entry name" value="tRNA-splicing ligase RtcB"/>
    <property type="match status" value="2"/>
</dbReference>
<name>A0A5J5EV44_9PEZI</name>
<feature type="compositionally biased region" description="Basic and acidic residues" evidence="11">
    <location>
        <begin position="434"/>
        <end position="458"/>
    </location>
</feature>
<keyword evidence="4 9" id="KW-0547">Nucleotide-binding</keyword>
<evidence type="ECO:0000256" key="11">
    <source>
        <dbReference type="SAM" id="MobiDB-lite"/>
    </source>
</evidence>
<keyword evidence="5 9" id="KW-0342">GTP-binding</keyword>
<feature type="binding site" evidence="9">
    <location>
        <begin position="424"/>
        <end position="427"/>
    </location>
    <ligand>
        <name>GMP</name>
        <dbReference type="ChEBI" id="CHEBI:58115"/>
    </ligand>
</feature>
<evidence type="ECO:0000256" key="3">
    <source>
        <dbReference type="ARBA" id="ARBA00022723"/>
    </source>
</evidence>
<keyword evidence="13" id="KW-1185">Reference proteome</keyword>
<comment type="cofactor">
    <cofactor evidence="10">
        <name>Mn(2+)</name>
        <dbReference type="ChEBI" id="CHEBI:29035"/>
    </cofactor>
    <text evidence="10">Binds 2 manganese ions per subunit.</text>
</comment>
<dbReference type="InParanoid" id="A0A5J5EV44"/>
<sequence>MHRLTLAKNSNRTQRTIILLSPSTADPFGALVAGAKTKLRVRTKHIRFFALPTGAEITDSATLLHTLGSSANATVLVSSGEDYIGASAAAPPTSTTPIVHLAKSTYADPLSEAQLSAAAQLPGILLAVGQPDLHAGSKFPIGAAFVSDAWLHPPLIGSDIGCGMSWYRLTLPRAALAGKGACERIAETLRGLEGAWMTSRERSAWLGVENSSGVEKFDAALGTIGAGNHFAEIQTVEEGAELAGAEVLLLVHSGSRGLGGDVLGRFYSPQEEEGKSGQISIADEPERAKEYLALHDEACQWAHANRDLIALRFLQKLEPGGAWSCDSGTTIEDIAALRRKLRERKWVDIHHNNVVKTLWPPQGENEAPEPQKEVFIHRKGAAPTDAGHPLLPLPGSRGTPTLILKPLFTAANGFGGNHALSAAHGAGRSMSRTKASEKFRNRYDEASGARKKGDTSGEKRKKGDRGHNDGDFLAGGGGGGGGRKGKSTTKGDDEDGGWVVCEDKELVWEEAPEAYKDVESVAKDLVDAGVAEIVGRCVPRVTYKLRKE</sequence>
<proteinExistence type="predicted"/>
<feature type="active site" description="GMP-histidine intermediate" evidence="8">
    <location>
        <position position="424"/>
    </location>
</feature>
<dbReference type="EMBL" id="VXIS01000112">
    <property type="protein sequence ID" value="KAA8904189.1"/>
    <property type="molecule type" value="Genomic_DNA"/>
</dbReference>
<feature type="binding site" evidence="10">
    <location>
        <position position="229"/>
    </location>
    <ligand>
        <name>Mn(2+)</name>
        <dbReference type="ChEBI" id="CHEBI:29035"/>
        <label>1</label>
    </ligand>
</feature>